<dbReference type="Proteomes" id="UP000280188">
    <property type="component" value="Chromosome"/>
</dbReference>
<dbReference type="InterPro" id="IPR040531">
    <property type="entry name" value="DUF5623"/>
</dbReference>
<gene>
    <name evidence="1" type="ORF">AFERRID_27490</name>
</gene>
<sequence>MSSESIRPSTMDGIKRLAKSLKIERGIQHTQALDAAAQAAGFQNFRHAGNVLRAAPQTQRSRPGHSVFLTSYWKDRDGGETGRETLTTWLSVPWGDLITPLQLQNHRALADFHTEGPDHLAREHLQSSQSAARRAVCAAARALHFMDATKLRPSKSYSRAFPSGRSSNAVPGRDHYSIWYDRQTKRYLFADEPYESAVEGKEKERDTWAKEHGFTIVKPEWAGMYAPDVGSRLYLIADESKGISLQPIAAALDKLPSPIVEAAWDGESAPMMPFFVSPGAIVKAAATKDKPEMPRKSGGQRNSVGYVQTFVGPQRRPKGRMPIETHAQVGRLLKSVLEDTYYRKGVYNRVDAIRSELDEWTQREYNHAELPNEQFFDLYYNESGSMFSRALAEAERERHVQSLAQAKILLGEHYPDCPPLRSLLKKVDAAIKSLQDWN</sequence>
<dbReference type="EMBL" id="AP018795">
    <property type="protein sequence ID" value="BBF66531.1"/>
    <property type="molecule type" value="Genomic_DNA"/>
</dbReference>
<evidence type="ECO:0000313" key="1">
    <source>
        <dbReference type="EMBL" id="BBF66531.1"/>
    </source>
</evidence>
<protein>
    <submittedName>
        <fullName evidence="1">Uncharacterized protein</fullName>
    </submittedName>
</protein>
<dbReference type="KEGG" id="afj:AFERRID_27490"/>
<reference evidence="1 2" key="1">
    <citation type="journal article" date="2018" name="Microbiol. Resour. Announc.">
        <title>Complete Genome Sequence of Acidithiobacillus ferridurans JCM 18981.</title>
        <authorList>
            <person name="Miyauchi T."/>
            <person name="Kouzuma A."/>
            <person name="Abe T."/>
            <person name="Watanabe K."/>
        </authorList>
    </citation>
    <scope>NUCLEOTIDE SEQUENCE [LARGE SCALE GENOMIC DNA]</scope>
    <source>
        <strain evidence="2">ATCC 33020 / DSM 29468 / JCM 18981 / 11Fe</strain>
    </source>
</reference>
<dbReference type="RefSeq" id="WP_126605505.1">
    <property type="nucleotide sequence ID" value="NZ_AP018795.1"/>
</dbReference>
<dbReference type="Gene3D" id="1.20.1260.40">
    <property type="match status" value="1"/>
</dbReference>
<evidence type="ECO:0000313" key="2">
    <source>
        <dbReference type="Proteomes" id="UP000280188"/>
    </source>
</evidence>
<dbReference type="Pfam" id="PF18536">
    <property type="entry name" value="DUF5623"/>
    <property type="match status" value="1"/>
</dbReference>
<organism evidence="1 2">
    <name type="scientific">Acidithiobacillus ferridurans</name>
    <dbReference type="NCBI Taxonomy" id="1232575"/>
    <lineage>
        <taxon>Bacteria</taxon>
        <taxon>Pseudomonadati</taxon>
        <taxon>Pseudomonadota</taxon>
        <taxon>Acidithiobacillia</taxon>
        <taxon>Acidithiobacillales</taxon>
        <taxon>Acidithiobacillaceae</taxon>
        <taxon>Acidithiobacillus</taxon>
    </lineage>
</organism>
<accession>A0A2Z6IL56</accession>
<name>A0A2Z6IL56_ACIFI</name>
<keyword evidence="2" id="KW-1185">Reference proteome</keyword>
<proteinExistence type="predicted"/>
<dbReference type="AlphaFoldDB" id="A0A2Z6IL56"/>